<evidence type="ECO:0000256" key="1">
    <source>
        <dbReference type="ARBA" id="ARBA00004123"/>
    </source>
</evidence>
<dbReference type="Proteomes" id="UP001652620">
    <property type="component" value="Chromosome 3"/>
</dbReference>
<evidence type="ECO:0000259" key="8">
    <source>
        <dbReference type="Pfam" id="PF10513"/>
    </source>
</evidence>
<feature type="region of interest" description="Disordered" evidence="7">
    <location>
        <begin position="443"/>
        <end position="490"/>
    </location>
</feature>
<evidence type="ECO:0000313" key="9">
    <source>
        <dbReference type="Proteomes" id="UP001652620"/>
    </source>
</evidence>
<evidence type="ECO:0000256" key="6">
    <source>
        <dbReference type="RuleBase" id="RU361124"/>
    </source>
</evidence>
<comment type="similarity">
    <text evidence="2 6">Belongs to the enhancer of polycomb family.</text>
</comment>
<feature type="region of interest" description="Disordered" evidence="7">
    <location>
        <begin position="2328"/>
        <end position="2370"/>
    </location>
</feature>
<proteinExistence type="inferred from homology"/>
<comment type="subcellular location">
    <subcellularLocation>
        <location evidence="1 6">Nucleus</location>
    </subcellularLocation>
</comment>
<dbReference type="InterPro" id="IPR024943">
    <property type="entry name" value="Enhancer_polycomb"/>
</dbReference>
<keyword evidence="5 6" id="KW-0539">Nucleus</keyword>
<reference evidence="10" key="1">
    <citation type="submission" date="2025-08" db="UniProtKB">
        <authorList>
            <consortium name="RefSeq"/>
        </authorList>
    </citation>
    <scope>IDENTIFICATION</scope>
    <source>
        <tissue evidence="10">Adult</tissue>
    </source>
</reference>
<feature type="compositionally biased region" description="Basic residues" evidence="7">
    <location>
        <begin position="703"/>
        <end position="714"/>
    </location>
</feature>
<keyword evidence="3 6" id="KW-0805">Transcription regulation</keyword>
<organism evidence="9 10">
    <name type="scientific">Bactrocera dorsalis</name>
    <name type="common">Oriental fruit fly</name>
    <name type="synonym">Dacus dorsalis</name>
    <dbReference type="NCBI Taxonomy" id="27457"/>
    <lineage>
        <taxon>Eukaryota</taxon>
        <taxon>Metazoa</taxon>
        <taxon>Ecdysozoa</taxon>
        <taxon>Arthropoda</taxon>
        <taxon>Hexapoda</taxon>
        <taxon>Insecta</taxon>
        <taxon>Pterygota</taxon>
        <taxon>Neoptera</taxon>
        <taxon>Endopterygota</taxon>
        <taxon>Diptera</taxon>
        <taxon>Brachycera</taxon>
        <taxon>Muscomorpha</taxon>
        <taxon>Tephritoidea</taxon>
        <taxon>Tephritidae</taxon>
        <taxon>Bactrocera</taxon>
        <taxon>Bactrocera</taxon>
    </lineage>
</organism>
<feature type="compositionally biased region" description="Low complexity" evidence="7">
    <location>
        <begin position="2328"/>
        <end position="2339"/>
    </location>
</feature>
<dbReference type="RefSeq" id="XP_049309857.1">
    <property type="nucleotide sequence ID" value="XM_049453900.1"/>
</dbReference>
<evidence type="ECO:0000256" key="3">
    <source>
        <dbReference type="ARBA" id="ARBA00023015"/>
    </source>
</evidence>
<feature type="region of interest" description="Disordered" evidence="7">
    <location>
        <begin position="368"/>
        <end position="410"/>
    </location>
</feature>
<evidence type="ECO:0000313" key="10">
    <source>
        <dbReference type="RefSeq" id="XP_049309857.1"/>
    </source>
</evidence>
<feature type="region of interest" description="Disordered" evidence="7">
    <location>
        <begin position="703"/>
        <end position="730"/>
    </location>
</feature>
<feature type="region of interest" description="Disordered" evidence="7">
    <location>
        <begin position="1870"/>
        <end position="1914"/>
    </location>
</feature>
<feature type="compositionally biased region" description="Gly residues" evidence="7">
    <location>
        <begin position="465"/>
        <end position="475"/>
    </location>
</feature>
<feature type="compositionally biased region" description="Low complexity" evidence="7">
    <location>
        <begin position="2346"/>
        <end position="2358"/>
    </location>
</feature>
<evidence type="ECO:0000256" key="5">
    <source>
        <dbReference type="ARBA" id="ARBA00023242"/>
    </source>
</evidence>
<dbReference type="PANTHER" id="PTHR14898">
    <property type="entry name" value="ENHANCER OF POLYCOMB"/>
    <property type="match status" value="1"/>
</dbReference>
<feature type="compositionally biased region" description="Low complexity" evidence="7">
    <location>
        <begin position="934"/>
        <end position="952"/>
    </location>
</feature>
<feature type="compositionally biased region" description="Basic residues" evidence="7">
    <location>
        <begin position="378"/>
        <end position="391"/>
    </location>
</feature>
<name>A0ABM3JKU9_BACDO</name>
<dbReference type="Pfam" id="PF10513">
    <property type="entry name" value="EPL1"/>
    <property type="match status" value="1"/>
</dbReference>
<accession>A0ABM3JKU9</accession>
<keyword evidence="9" id="KW-1185">Reference proteome</keyword>
<dbReference type="InterPro" id="IPR019542">
    <property type="entry name" value="Enhancer_polycomb-like_N"/>
</dbReference>
<evidence type="ECO:0000256" key="2">
    <source>
        <dbReference type="ARBA" id="ARBA00008035"/>
    </source>
</evidence>
<keyword evidence="4 6" id="KW-0804">Transcription</keyword>
<feature type="compositionally biased region" description="Acidic residues" evidence="7">
    <location>
        <begin position="655"/>
        <end position="667"/>
    </location>
</feature>
<feature type="region of interest" description="Disordered" evidence="7">
    <location>
        <begin position="810"/>
        <end position="843"/>
    </location>
</feature>
<evidence type="ECO:0000256" key="7">
    <source>
        <dbReference type="SAM" id="MobiDB-lite"/>
    </source>
</evidence>
<gene>
    <name evidence="10" type="primary">LOC105222446</name>
</gene>
<feature type="compositionally biased region" description="Low complexity" evidence="7">
    <location>
        <begin position="396"/>
        <end position="410"/>
    </location>
</feature>
<evidence type="ECO:0000256" key="4">
    <source>
        <dbReference type="ARBA" id="ARBA00023163"/>
    </source>
</evidence>
<feature type="region of interest" description="Disordered" evidence="7">
    <location>
        <begin position="638"/>
        <end position="667"/>
    </location>
</feature>
<protein>
    <recommendedName>
        <fullName evidence="6">Enhancer of polycomb-like protein</fullName>
    </recommendedName>
</protein>
<sequence>MSKLSFRARALDPSKQMPIYLAEELPDLPEYSAINRAVPQMPSGMEKEEESEHHLQRAICTGLIIPTPEVFTTDQEAYDRMYPPNYKMPRQLIHMQPLGLEQDVPDYDMDSSDEIWISQQSRRLDLTPLKFEQMMDRLEKSSGQMVVKLNEAKALLKQDDEVSIAVYDYWLNKRLKMQHPLILTVKTENRPGASSNNPYLAFRRRTEKMQTRKNRKNDETSYEKMLKLRRDLQRATTVLEMVKRREKTKREQLHLSIEIFEKRYQLRDFSGALLSELSSSLKSSRPAFAPLYTNQYSHHGSATGTTAGGVVSAGGATHATGVGSVLGPGGLLAAAAGANNVTPGSGGHLYASASQYLNPSTLTIDAINAGANGGGIRKEKRTYKKRKHKLTRDKQQQQQQQQHLTQQQQQQYLMGGVGNGNGLSGSALGGAGSALSAQHLLQLHRQSSSPAANESNIETEEEEFGSGGLGSGGGGHHAHKMGSESEEEAPFAFRRKQHCDYQRPRGNDGNWPWESKDDNGFGDTKYRFTLTSIRHPRPRCIGFARRRMGRGGRVMLDRITTTMDDFWSQLDYTIFESDSTSAAAKCANIKSEHVKPASPPTVVDLPLPNITNATSSTTAMPASQIPANTTIKVEPVEVPSGVPSPKHDDTAAQVSDDDGVEADFDDDDDYEEALSPDVNISRDANYISSLTMLRHRQRQRMRLQQQRRRRRLQRQKAIEEGGGNSVDGQHTKRRRFNNANVVVDAKAAPVSQTVAPTKEPLPRRLLHRLSKLIDEKSMNSISSFLLSEKVKREKLNGEDVSDEVVVDLVRQQQQQQQQQPQQQWPNHRSNNNLMNYNNNNNSSSNINKNVGVSDKFNVIKSEGIGPATVPAGSLSVPATAAAAAAAAITAAMTSATTSGSITSTPSATAPLTKAIKQELIDCTSGGASADDSNEPLSSIKKSSSTLTETTTNSELQVVEDEENVNLAQLSSIIRHTVKKEPLDVTDVAQSTNNPTTKFNSTNSAHVNVDEDDTLSTPLNQLPDVIRQQHRLTVQRNNQLKSEHNGVENGINILIDNDSTTQFDDNYDYIGSLSPTSSQRLDICNELLSEIRRDWLHFRPKTPTDELSDSGDCKMTPTEPLVEWTQQTPIAVEMLRLSCDNMESRKDKRAHKTNEQTLSNMWDTHSDDALFVSSSFKYAELEPDTQLLQTYYAPDVTRGSSKSPDVGAAGNSNSAIDFNLSGDSLTDINLLGDGDETDENMLVNILKECDDIKTLNQATNFWNGILEGEAEVDEVAADVETDLLDCIDDKTKIKARSLRAKSGGKWHSSCATYGGTSFHTTDMSSTLPDDVFFQKVQPKAEPVDPSDIKTAATLPATDATVKTEPVDDVPPVPALASSGLVSTQQQATTSIASIPAQILQNTAANGVSFSSNSGGAANVASVPQFIANNVQPQLIATTGVLHQRQPQAQLHVQQQIVTQQQPQQQQQHHQTQMHLQEVAAVGDIITVTSSNVPALQPQQQQQQQQQQQFQQVQVQQQQQQQHQILQLRQPRIQNVMQQFQQRQQILQMQRDILSGGPVITQYVSATPTNAGTTTVTTTPLRQPTLTPIGATATGNHTIYTTSTTADGTIIGGTQKIYIQKATPAFTSGTLSASSAQVPNSQSSTNTAPASVITLSNVKFENNSDGNASSSQANTTSSSAANTNILTIDGNAVTASNMSSTGSGVNIISTSGGHQVAVHSISGGAVQHLTNASGSGGTVQHLSSSASVGTTPLIVTTTTRQAQQQQQHQQLVPQQTQQIVWRQISGGSANATSSGATTVSGADAAAAMAAAAAAAGSTGNKIVWASRPGQKRQLNGPDGATDINKLLLNRKFSQRKIITQAAQQHQIQISKHLQQLHHQQQQQQLQQQQQQQQQDDDGAANEGQTNSGGGGGVTTTLVGTTSQVAQQLQKVQMQGGKVIKMSSYPLLVSELNVAQQQQQHHQQQQKHNSAAIAANHNYSLQPTTAIITSSQSVTQQQGTGGGNKIYLTSNNASGGGTNFTIATASELANAVAVQQANSNNNSSGSSNGNSNSNNSITQKLHHYKELQNSNLKVNFVSTANASGGGSGGVGSAVSVHHGSIVVDAKTVAAAVSQSQQQQQQQATVQQQAVVLNKATANANLQQQKLKRERILNIIGASNMEVNAANAAVSSAGAGENSKRVLYTSLLNVKPLQKNNSGQMQMQIGPGGMTHALLRGRIGNNQTIFTNMRTLPIATSSAVGNATTVQQLQVAAANNSSGSGGGGNGMSVSLAQVTTNATTLSSSVAVHQQSLVNIVSSNSTAAAADVITTTAGGGVLTTSCNDLKSIENVVGSSNNSSNGNNNATAALINSGGSNSNSNSSSSGGGGNSNHAISATANNNTLASAIINR</sequence>
<feature type="domain" description="Enhancer of polycomb-like N-terminal" evidence="8">
    <location>
        <begin position="7"/>
        <end position="140"/>
    </location>
</feature>
<dbReference type="GeneID" id="105222446"/>
<feature type="compositionally biased region" description="Low complexity" evidence="7">
    <location>
        <begin position="1870"/>
        <end position="1891"/>
    </location>
</feature>
<feature type="region of interest" description="Disordered" evidence="7">
    <location>
        <begin position="925"/>
        <end position="952"/>
    </location>
</feature>